<dbReference type="SUPFAM" id="SSF52540">
    <property type="entry name" value="P-loop containing nucleoside triphosphate hydrolases"/>
    <property type="match status" value="1"/>
</dbReference>
<dbReference type="AlphaFoldDB" id="D5EEN6"/>
<keyword evidence="3" id="KW-0378">Hydrolase</keyword>
<dbReference type="InterPro" id="IPR003593">
    <property type="entry name" value="AAA+_ATPase"/>
</dbReference>
<dbReference type="SMART" id="SM00382">
    <property type="entry name" value="AAA"/>
    <property type="match status" value="1"/>
</dbReference>
<keyword evidence="4" id="KW-0342">GTP-binding</keyword>
<organism evidence="7 8">
    <name type="scientific">Aminobacterium colombiense (strain DSM 12261 / ALA-1)</name>
    <dbReference type="NCBI Taxonomy" id="572547"/>
    <lineage>
        <taxon>Bacteria</taxon>
        <taxon>Thermotogati</taxon>
        <taxon>Synergistota</taxon>
        <taxon>Synergistia</taxon>
        <taxon>Synergistales</taxon>
        <taxon>Aminobacteriaceae</taxon>
        <taxon>Aminobacterium</taxon>
    </lineage>
</organism>
<dbReference type="NCBIfam" id="TIGR00750">
    <property type="entry name" value="lao"/>
    <property type="match status" value="1"/>
</dbReference>
<evidence type="ECO:0000256" key="2">
    <source>
        <dbReference type="ARBA" id="ARBA00022741"/>
    </source>
</evidence>
<proteinExistence type="inferred from homology"/>
<keyword evidence="2" id="KW-0547">Nucleotide-binding</keyword>
<evidence type="ECO:0000256" key="3">
    <source>
        <dbReference type="ARBA" id="ARBA00022801"/>
    </source>
</evidence>
<dbReference type="RefSeq" id="WP_013048281.1">
    <property type="nucleotide sequence ID" value="NC_014011.1"/>
</dbReference>
<gene>
    <name evidence="7" type="ordered locus">Amico_0887</name>
</gene>
<accession>D5EEN6</accession>
<dbReference type="EMBL" id="CP001997">
    <property type="protein sequence ID" value="ADE57018.1"/>
    <property type="molecule type" value="Genomic_DNA"/>
</dbReference>
<name>D5EEN6_AMICL</name>
<evidence type="ECO:0000256" key="1">
    <source>
        <dbReference type="ARBA" id="ARBA00009625"/>
    </source>
</evidence>
<dbReference type="CDD" id="cd03114">
    <property type="entry name" value="MMAA-like"/>
    <property type="match status" value="1"/>
</dbReference>
<dbReference type="InterPro" id="IPR052040">
    <property type="entry name" value="GTPase/Isobutyryl-CoA_mutase"/>
</dbReference>
<dbReference type="HOGENOM" id="CLU_043725_1_0_0"/>
<dbReference type="STRING" id="572547.Amico_0887"/>
<dbReference type="PANTHER" id="PTHR43087:SF1">
    <property type="entry name" value="LAO_AO TRANSPORT SYSTEM ATPASE"/>
    <property type="match status" value="1"/>
</dbReference>
<dbReference type="PANTHER" id="PTHR43087">
    <property type="entry name" value="LYSINE/ARGININE/ORNITHINE TRANSPORT SYSTEM KINASE"/>
    <property type="match status" value="1"/>
</dbReference>
<evidence type="ECO:0000256" key="4">
    <source>
        <dbReference type="ARBA" id="ARBA00023134"/>
    </source>
</evidence>
<sequence>MTLLAEKALHGDIRALARIISLVENEAPESEEIMKYLYPHTGKALVIGITGSPGAGKSTLVDKLILEFRKKKKTVGIIAVDPSSPFSGGAILADRIRMQRHANDPDVYIRSMGTRGSLGGVSRSTREAVKILDACGKDVVIIETVGVGQSEIDIVKLADTVCLVLVPGMGDDIQIMKAGIMEIADIFVVNKADRPGAEKIETEVKLMLDLIGKTDWFPPIHMTVAEKGDGVAELVEGIEKHGAFLKQSIHGIKKQKRKLAEEIKDILSRDIAKNVEKAWERQGTDDKIEAILGKELDPYTVAQNILNNIVTNEG</sequence>
<evidence type="ECO:0000313" key="7">
    <source>
        <dbReference type="EMBL" id="ADE57018.1"/>
    </source>
</evidence>
<dbReference type="Pfam" id="PF03308">
    <property type="entry name" value="MeaB"/>
    <property type="match status" value="1"/>
</dbReference>
<dbReference type="Proteomes" id="UP000002366">
    <property type="component" value="Chromosome"/>
</dbReference>
<comment type="similarity">
    <text evidence="1">Belongs to the SIMIBI class G3E GTPase family. ArgK/MeaB subfamily.</text>
</comment>
<keyword evidence="5" id="KW-0143">Chaperone</keyword>
<dbReference type="eggNOG" id="COG1703">
    <property type="taxonomic scope" value="Bacteria"/>
</dbReference>
<dbReference type="Gene3D" id="3.40.50.300">
    <property type="entry name" value="P-loop containing nucleotide triphosphate hydrolases"/>
    <property type="match status" value="1"/>
</dbReference>
<evidence type="ECO:0000256" key="5">
    <source>
        <dbReference type="ARBA" id="ARBA00023186"/>
    </source>
</evidence>
<dbReference type="KEGG" id="aco:Amico_0887"/>
<protein>
    <submittedName>
        <fullName evidence="7">LAO/AO transport system ATPase</fullName>
    </submittedName>
</protein>
<dbReference type="GO" id="GO:0005525">
    <property type="term" value="F:GTP binding"/>
    <property type="evidence" value="ECO:0007669"/>
    <property type="project" value="UniProtKB-KW"/>
</dbReference>
<evidence type="ECO:0000313" key="8">
    <source>
        <dbReference type="Proteomes" id="UP000002366"/>
    </source>
</evidence>
<dbReference type="OrthoDB" id="9778292at2"/>
<keyword evidence="8" id="KW-1185">Reference proteome</keyword>
<dbReference type="GO" id="GO:0003924">
    <property type="term" value="F:GTPase activity"/>
    <property type="evidence" value="ECO:0007669"/>
    <property type="project" value="InterPro"/>
</dbReference>
<dbReference type="InterPro" id="IPR005129">
    <property type="entry name" value="GTPase_ArgK"/>
</dbReference>
<dbReference type="InterPro" id="IPR027417">
    <property type="entry name" value="P-loop_NTPase"/>
</dbReference>
<evidence type="ECO:0000259" key="6">
    <source>
        <dbReference type="SMART" id="SM00382"/>
    </source>
</evidence>
<reference evidence="7 8" key="1">
    <citation type="journal article" date="2010" name="Stand. Genomic Sci.">
        <title>Complete genome sequence of Aminobacterium colombiense type strain (ALA-1).</title>
        <authorList>
            <person name="Chertkov O."/>
            <person name="Sikorski J."/>
            <person name="Brambilla E."/>
            <person name="Lapidus A."/>
            <person name="Copeland A."/>
            <person name="Glavina Del Rio T."/>
            <person name="Nolan M."/>
            <person name="Lucas S."/>
            <person name="Tice H."/>
            <person name="Cheng J.F."/>
            <person name="Han C."/>
            <person name="Detter J.C."/>
            <person name="Bruce D."/>
            <person name="Tapia R."/>
            <person name="Goodwin L."/>
            <person name="Pitluck S."/>
            <person name="Liolios K."/>
            <person name="Ivanova N."/>
            <person name="Mavromatis K."/>
            <person name="Ovchinnikova G."/>
            <person name="Pati A."/>
            <person name="Chen A."/>
            <person name="Palaniappan K."/>
            <person name="Land M."/>
            <person name="Hauser L."/>
            <person name="Chang Y.J."/>
            <person name="Jeffries C.D."/>
            <person name="Spring S."/>
            <person name="Rohde M."/>
            <person name="Goker M."/>
            <person name="Bristow J."/>
            <person name="Eisen J.A."/>
            <person name="Markowitz V."/>
            <person name="Hugenholtz P."/>
            <person name="Kyrpides N.C."/>
            <person name="Klenk H.P."/>
        </authorList>
    </citation>
    <scope>NUCLEOTIDE SEQUENCE [LARGE SCALE GENOMIC DNA]</scope>
    <source>
        <strain evidence="8">DSM 12261 / ALA-1</strain>
    </source>
</reference>
<feature type="domain" description="AAA+ ATPase" evidence="6">
    <location>
        <begin position="43"/>
        <end position="212"/>
    </location>
</feature>